<evidence type="ECO:0000259" key="2">
    <source>
        <dbReference type="Pfam" id="PF00485"/>
    </source>
</evidence>
<feature type="domain" description="Phosphoribulokinase/uridine kinase" evidence="2">
    <location>
        <begin position="60"/>
        <end position="212"/>
    </location>
</feature>
<dbReference type="InterPro" id="IPR006083">
    <property type="entry name" value="PRK/URK"/>
</dbReference>
<accession>A0A5B8M8U5</accession>
<name>A0A5B8M8U5_9MICO</name>
<dbReference type="SUPFAM" id="SSF52540">
    <property type="entry name" value="P-loop containing nucleoside triphosphate hydrolases"/>
    <property type="match status" value="1"/>
</dbReference>
<dbReference type="OrthoDB" id="3237545at2"/>
<dbReference type="Pfam" id="PF00485">
    <property type="entry name" value="PRK"/>
    <property type="match status" value="1"/>
</dbReference>
<feature type="region of interest" description="Disordered" evidence="1">
    <location>
        <begin position="1"/>
        <end position="33"/>
    </location>
</feature>
<dbReference type="AlphaFoldDB" id="A0A5B8M8U5"/>
<dbReference type="InterPro" id="IPR027417">
    <property type="entry name" value="P-loop_NTPase"/>
</dbReference>
<sequence>MRRSVTIRGARRRPSPAHESRCGAGRSPSDRPRSYARTVDLDILTEKLTTYRKESDRPVVVGISGYCGSGKSTLARSLVSALPGAVRLRGDDFLGPVRSHRRSADWDGVERTRLVEEVLSPFRAGRPSMFQRFDWGRGELAPPEPIPTTDLLIVDLIGLFHREALPNLDVTIWCDVDLDVAATRGMARDHRLGRDHDTLWRDVWIPNERDFEKKHSPQECGAMFYRGERLSLAQHPSA</sequence>
<dbReference type="GO" id="GO:0005524">
    <property type="term" value="F:ATP binding"/>
    <property type="evidence" value="ECO:0007669"/>
    <property type="project" value="InterPro"/>
</dbReference>
<evidence type="ECO:0000313" key="3">
    <source>
        <dbReference type="EMBL" id="QDZ16611.1"/>
    </source>
</evidence>
<evidence type="ECO:0000256" key="1">
    <source>
        <dbReference type="SAM" id="MobiDB-lite"/>
    </source>
</evidence>
<dbReference type="GO" id="GO:0016301">
    <property type="term" value="F:kinase activity"/>
    <property type="evidence" value="ECO:0007669"/>
    <property type="project" value="InterPro"/>
</dbReference>
<dbReference type="Proteomes" id="UP000320216">
    <property type="component" value="Chromosome"/>
</dbReference>
<proteinExistence type="predicted"/>
<organism evidence="3 4">
    <name type="scientific">Humibacter ginsenosidimutans</name>
    <dbReference type="NCBI Taxonomy" id="2599293"/>
    <lineage>
        <taxon>Bacteria</taxon>
        <taxon>Bacillati</taxon>
        <taxon>Actinomycetota</taxon>
        <taxon>Actinomycetes</taxon>
        <taxon>Micrococcales</taxon>
        <taxon>Microbacteriaceae</taxon>
        <taxon>Humibacter</taxon>
    </lineage>
</organism>
<protein>
    <submittedName>
        <fullName evidence="3">Phosphoglycerate transporter</fullName>
    </submittedName>
</protein>
<reference evidence="3 4" key="1">
    <citation type="submission" date="2019-07" db="EMBL/GenBank/DDBJ databases">
        <title>Full genome sequence of Humibacter sp. WJ7-1.</title>
        <authorList>
            <person name="Im W.-T."/>
        </authorList>
    </citation>
    <scope>NUCLEOTIDE SEQUENCE [LARGE SCALE GENOMIC DNA]</scope>
    <source>
        <strain evidence="3 4">WJ7-1</strain>
    </source>
</reference>
<dbReference type="Gene3D" id="3.40.50.300">
    <property type="entry name" value="P-loop containing nucleotide triphosphate hydrolases"/>
    <property type="match status" value="1"/>
</dbReference>
<dbReference type="KEGG" id="huw:FPZ11_01415"/>
<keyword evidence="4" id="KW-1185">Reference proteome</keyword>
<dbReference type="EMBL" id="CP042305">
    <property type="protein sequence ID" value="QDZ16611.1"/>
    <property type="molecule type" value="Genomic_DNA"/>
</dbReference>
<feature type="compositionally biased region" description="Basic residues" evidence="1">
    <location>
        <begin position="1"/>
        <end position="15"/>
    </location>
</feature>
<gene>
    <name evidence="3" type="ORF">FPZ11_01415</name>
</gene>
<evidence type="ECO:0000313" key="4">
    <source>
        <dbReference type="Proteomes" id="UP000320216"/>
    </source>
</evidence>